<dbReference type="EMBL" id="FOBN01000034">
    <property type="protein sequence ID" value="SEM64295.1"/>
    <property type="molecule type" value="Genomic_DNA"/>
</dbReference>
<dbReference type="Proteomes" id="UP000198883">
    <property type="component" value="Unassembled WGS sequence"/>
</dbReference>
<dbReference type="STRING" id="97481.SAMN05444853_13411"/>
<dbReference type="AlphaFoldDB" id="A0A1H8A0M7"/>
<proteinExistence type="predicted"/>
<evidence type="ECO:0000313" key="1">
    <source>
        <dbReference type="EMBL" id="SEM64295.1"/>
    </source>
</evidence>
<sequence>MFFIEENIMFQEGIKHLTLGLHTVGKIKVDYINNLIEVQIASYQDRKAWYEDRAEVLTPLDIEYQIEDFDVDPNLIALRQLVLNPESIFYRKEIQKCHDMSYFYIPNEVFNNESLSIQQ</sequence>
<name>A0A1H8A0M7_9PAST</name>
<gene>
    <name evidence="1" type="ORF">SAMN05444853_13411</name>
</gene>
<reference evidence="2" key="1">
    <citation type="submission" date="2016-10" db="EMBL/GenBank/DDBJ databases">
        <authorList>
            <person name="Varghese N."/>
            <person name="Submissions S."/>
        </authorList>
    </citation>
    <scope>NUCLEOTIDE SEQUENCE [LARGE SCALE GENOMIC DNA]</scope>
    <source>
        <strain evidence="2">DSM 24204</strain>
    </source>
</reference>
<accession>A0A1H8A0M7</accession>
<evidence type="ECO:0000313" key="2">
    <source>
        <dbReference type="Proteomes" id="UP000198883"/>
    </source>
</evidence>
<organism evidence="1 2">
    <name type="scientific">Phocoenobacter skyensis</name>
    <dbReference type="NCBI Taxonomy" id="97481"/>
    <lineage>
        <taxon>Bacteria</taxon>
        <taxon>Pseudomonadati</taxon>
        <taxon>Pseudomonadota</taxon>
        <taxon>Gammaproteobacteria</taxon>
        <taxon>Pasteurellales</taxon>
        <taxon>Pasteurellaceae</taxon>
        <taxon>Phocoenobacter</taxon>
    </lineage>
</organism>
<protein>
    <submittedName>
        <fullName evidence="1">Uncharacterized protein</fullName>
    </submittedName>
</protein>